<organism evidence="1 2">
    <name type="scientific">Massariosphaeria phaeospora</name>
    <dbReference type="NCBI Taxonomy" id="100035"/>
    <lineage>
        <taxon>Eukaryota</taxon>
        <taxon>Fungi</taxon>
        <taxon>Dikarya</taxon>
        <taxon>Ascomycota</taxon>
        <taxon>Pezizomycotina</taxon>
        <taxon>Dothideomycetes</taxon>
        <taxon>Pleosporomycetidae</taxon>
        <taxon>Pleosporales</taxon>
        <taxon>Pleosporales incertae sedis</taxon>
        <taxon>Massariosphaeria</taxon>
    </lineage>
</organism>
<keyword evidence="2" id="KW-1185">Reference proteome</keyword>
<proteinExistence type="predicted"/>
<dbReference type="EMBL" id="JAADJZ010000014">
    <property type="protein sequence ID" value="KAF2870396.1"/>
    <property type="molecule type" value="Genomic_DNA"/>
</dbReference>
<accession>A0A7C8M6Y9</accession>
<dbReference type="AlphaFoldDB" id="A0A7C8M6Y9"/>
<gene>
    <name evidence="1" type="ORF">BDV95DRAFT_80365</name>
</gene>
<sequence length="154" mass="16773">MIFARRQSAIRCSGAGLRASRRPPSQWAARSDSALSVRRRAGALAEGGGVKWPGKGEDGSSNGGGKRVAVCVAVTGTLHHLHASRRRPSMRAAYRRAWRRLSHRAQRGWKAGHAIIGTQMPLVWLESLSLQPWWLWSLGGDVSLRGLAECFPAA</sequence>
<protein>
    <submittedName>
        <fullName evidence="1">Uncharacterized protein</fullName>
    </submittedName>
</protein>
<reference evidence="1 2" key="1">
    <citation type="submission" date="2020-01" db="EMBL/GenBank/DDBJ databases">
        <authorList>
            <consortium name="DOE Joint Genome Institute"/>
            <person name="Haridas S."/>
            <person name="Albert R."/>
            <person name="Binder M."/>
            <person name="Bloem J."/>
            <person name="Labutti K."/>
            <person name="Salamov A."/>
            <person name="Andreopoulos B."/>
            <person name="Baker S.E."/>
            <person name="Barry K."/>
            <person name="Bills G."/>
            <person name="Bluhm B.H."/>
            <person name="Cannon C."/>
            <person name="Castanera R."/>
            <person name="Culley D.E."/>
            <person name="Daum C."/>
            <person name="Ezra D."/>
            <person name="Gonzalez J.B."/>
            <person name="Henrissat B."/>
            <person name="Kuo A."/>
            <person name="Liang C."/>
            <person name="Lipzen A."/>
            <person name="Lutzoni F."/>
            <person name="Magnuson J."/>
            <person name="Mondo S."/>
            <person name="Nolan M."/>
            <person name="Ohm R."/>
            <person name="Pangilinan J."/>
            <person name="Park H.-J.H."/>
            <person name="Ramirez L."/>
            <person name="Alfaro M."/>
            <person name="Sun H."/>
            <person name="Tritt A."/>
            <person name="Yoshinaga Y."/>
            <person name="Zwiers L.-H.L."/>
            <person name="Turgeon B.G."/>
            <person name="Goodwin S.B."/>
            <person name="Spatafora J.W."/>
            <person name="Crous P.W."/>
            <person name="Grigoriev I.V."/>
        </authorList>
    </citation>
    <scope>NUCLEOTIDE SEQUENCE [LARGE SCALE GENOMIC DNA]</scope>
    <source>
        <strain evidence="1 2">CBS 611.86</strain>
    </source>
</reference>
<evidence type="ECO:0000313" key="1">
    <source>
        <dbReference type="EMBL" id="KAF2870396.1"/>
    </source>
</evidence>
<name>A0A7C8M6Y9_9PLEO</name>
<dbReference type="Proteomes" id="UP000481861">
    <property type="component" value="Unassembled WGS sequence"/>
</dbReference>
<comment type="caution">
    <text evidence="1">The sequence shown here is derived from an EMBL/GenBank/DDBJ whole genome shotgun (WGS) entry which is preliminary data.</text>
</comment>
<evidence type="ECO:0000313" key="2">
    <source>
        <dbReference type="Proteomes" id="UP000481861"/>
    </source>
</evidence>